<gene>
    <name evidence="1" type="ORF">LPJ66_012177</name>
</gene>
<organism evidence="1 2">
    <name type="scientific">Kickxella alabastrina</name>
    <dbReference type="NCBI Taxonomy" id="61397"/>
    <lineage>
        <taxon>Eukaryota</taxon>
        <taxon>Fungi</taxon>
        <taxon>Fungi incertae sedis</taxon>
        <taxon>Zoopagomycota</taxon>
        <taxon>Kickxellomycotina</taxon>
        <taxon>Kickxellomycetes</taxon>
        <taxon>Kickxellales</taxon>
        <taxon>Kickxellaceae</taxon>
        <taxon>Kickxella</taxon>
    </lineage>
</organism>
<name>A0ACC1HWC4_9FUNG</name>
<evidence type="ECO:0000313" key="1">
    <source>
        <dbReference type="EMBL" id="KAJ1877090.1"/>
    </source>
</evidence>
<dbReference type="Proteomes" id="UP001150581">
    <property type="component" value="Unassembled WGS sequence"/>
</dbReference>
<sequence>MTQWCFGPSLFDRFFVRTGGLCSLPNGPKRLAPSSMQVCRSAGGRWLGGHDISGHCFLLIHSALFLFEEVLSPLLVSRRTAGPSYARWGVVAAAAGLIAVWACMLYCTAKYFHGPWELISGTLLGSVYWVSLYQFQLLAF</sequence>
<protein>
    <submittedName>
        <fullName evidence="1">Uncharacterized protein</fullName>
    </submittedName>
</protein>
<comment type="caution">
    <text evidence="1">The sequence shown here is derived from an EMBL/GenBank/DDBJ whole genome shotgun (WGS) entry which is preliminary data.</text>
</comment>
<keyword evidence="2" id="KW-1185">Reference proteome</keyword>
<accession>A0ACC1HWC4</accession>
<proteinExistence type="predicted"/>
<dbReference type="EMBL" id="JANBPG010004263">
    <property type="protein sequence ID" value="KAJ1877090.1"/>
    <property type="molecule type" value="Genomic_DNA"/>
</dbReference>
<reference evidence="1" key="1">
    <citation type="submission" date="2022-07" db="EMBL/GenBank/DDBJ databases">
        <title>Phylogenomic reconstructions and comparative analyses of Kickxellomycotina fungi.</title>
        <authorList>
            <person name="Reynolds N.K."/>
            <person name="Stajich J.E."/>
            <person name="Barry K."/>
            <person name="Grigoriev I.V."/>
            <person name="Crous P."/>
            <person name="Smith M.E."/>
        </authorList>
    </citation>
    <scope>NUCLEOTIDE SEQUENCE</scope>
    <source>
        <strain evidence="1">Benny 63K</strain>
    </source>
</reference>
<evidence type="ECO:0000313" key="2">
    <source>
        <dbReference type="Proteomes" id="UP001150581"/>
    </source>
</evidence>